<proteinExistence type="predicted"/>
<sequence length="96" mass="9950">MSTILIDHGTMGMGATNGNSTTQNVSVSGVAPTTVAFSLIQPQNHIVFEPSGRAEIKLDNKPPVTEIDLPEGSTLLPILSTLSGIRAESINAGASY</sequence>
<dbReference type="EMBL" id="JASSOM010000073">
    <property type="protein sequence ID" value="MDK9365419.1"/>
    <property type="molecule type" value="Genomic_DNA"/>
</dbReference>
<protein>
    <submittedName>
        <fullName evidence="1">Uncharacterized protein</fullName>
    </submittedName>
</protein>
<evidence type="ECO:0000313" key="2">
    <source>
        <dbReference type="Proteomes" id="UP001223214"/>
    </source>
</evidence>
<gene>
    <name evidence="1" type="ORF">QQF32_19665</name>
</gene>
<dbReference type="GO" id="GO:0009289">
    <property type="term" value="C:pilus"/>
    <property type="evidence" value="ECO:0007669"/>
    <property type="project" value="InterPro"/>
</dbReference>
<accession>A0AAP4FXD3</accession>
<dbReference type="InterPro" id="IPR036937">
    <property type="entry name" value="Adhesion_dom_fimbrial_sf"/>
</dbReference>
<organism evidence="1 2">
    <name type="scientific">Lelliottia wanjuensis</name>
    <dbReference type="NCBI Taxonomy" id="3050585"/>
    <lineage>
        <taxon>Bacteria</taxon>
        <taxon>Pseudomonadati</taxon>
        <taxon>Pseudomonadota</taxon>
        <taxon>Gammaproteobacteria</taxon>
        <taxon>Enterobacterales</taxon>
        <taxon>Enterobacteriaceae</taxon>
        <taxon>Lelliottia</taxon>
    </lineage>
</organism>
<dbReference type="AlphaFoldDB" id="A0AAP4FXD3"/>
<keyword evidence="2" id="KW-1185">Reference proteome</keyword>
<dbReference type="Proteomes" id="UP001223214">
    <property type="component" value="Unassembled WGS sequence"/>
</dbReference>
<name>A0AAP4FXD3_9ENTR</name>
<reference evidence="1 2" key="1">
    <citation type="submission" date="2023-06" db="EMBL/GenBank/DDBJ databases">
        <title>Identification and characterization of antibiotic-resistant Gram-negative bacteria.</title>
        <authorList>
            <person name="Cho G.-S."/>
            <person name="Lee J."/>
            <person name="Tai E."/>
            <person name="Jeong S."/>
            <person name="Kim I."/>
            <person name="Kim B.-E."/>
            <person name="Jeong M.-I."/>
            <person name="Oh K.-K."/>
            <person name="Franz C.M.A.P."/>
        </authorList>
    </citation>
    <scope>NUCLEOTIDE SEQUENCE [LARGE SCALE GENOMIC DNA]</scope>
    <source>
        <strain evidence="1 2">V106_12</strain>
    </source>
</reference>
<dbReference type="RefSeq" id="WP_285149603.1">
    <property type="nucleotide sequence ID" value="NZ_JASSOM010000073.1"/>
</dbReference>
<evidence type="ECO:0000313" key="1">
    <source>
        <dbReference type="EMBL" id="MDK9365419.1"/>
    </source>
</evidence>
<dbReference type="GO" id="GO:0007155">
    <property type="term" value="P:cell adhesion"/>
    <property type="evidence" value="ECO:0007669"/>
    <property type="project" value="InterPro"/>
</dbReference>
<dbReference type="Gene3D" id="2.60.40.1090">
    <property type="entry name" value="Fimbrial-type adhesion domain"/>
    <property type="match status" value="1"/>
</dbReference>
<comment type="caution">
    <text evidence="1">The sequence shown here is derived from an EMBL/GenBank/DDBJ whole genome shotgun (WGS) entry which is preliminary data.</text>
</comment>